<keyword evidence="1" id="KW-0732">Signal</keyword>
<evidence type="ECO:0000313" key="6">
    <source>
        <dbReference type="Proteomes" id="UP000248198"/>
    </source>
</evidence>
<reference evidence="5 6" key="1">
    <citation type="submission" date="2018-06" db="EMBL/GenBank/DDBJ databases">
        <title>Genomic Encyclopedia of Archaeal and Bacterial Type Strains, Phase II (KMG-II): from individual species to whole genera.</title>
        <authorList>
            <person name="Goeker M."/>
        </authorList>
    </citation>
    <scope>NUCLEOTIDE SEQUENCE [LARGE SCALE GENOMIC DNA]</scope>
    <source>
        <strain evidence="5 6">DSM 27372</strain>
    </source>
</reference>
<evidence type="ECO:0000256" key="1">
    <source>
        <dbReference type="ARBA" id="ARBA00022729"/>
    </source>
</evidence>
<dbReference type="Proteomes" id="UP000248198">
    <property type="component" value="Unassembled WGS sequence"/>
</dbReference>
<dbReference type="AlphaFoldDB" id="A0A318UHR8"/>
<dbReference type="InterPro" id="IPR011990">
    <property type="entry name" value="TPR-like_helical_dom_sf"/>
</dbReference>
<organism evidence="5 6">
    <name type="scientific">Pedobacter nutrimenti</name>
    <dbReference type="NCBI Taxonomy" id="1241337"/>
    <lineage>
        <taxon>Bacteria</taxon>
        <taxon>Pseudomonadati</taxon>
        <taxon>Bacteroidota</taxon>
        <taxon>Sphingobacteriia</taxon>
        <taxon>Sphingobacteriales</taxon>
        <taxon>Sphingobacteriaceae</taxon>
        <taxon>Pedobacter</taxon>
    </lineage>
</organism>
<evidence type="ECO:0000259" key="4">
    <source>
        <dbReference type="Pfam" id="PF13525"/>
    </source>
</evidence>
<keyword evidence="6" id="KW-1185">Reference proteome</keyword>
<dbReference type="InterPro" id="IPR039565">
    <property type="entry name" value="BamD-like"/>
</dbReference>
<accession>A0A318UHR8</accession>
<dbReference type="OrthoDB" id="9770761at2"/>
<protein>
    <submittedName>
        <fullName evidence="5">Beta-barrel assembly machine subunit BamD</fullName>
    </submittedName>
</protein>
<comment type="caution">
    <text evidence="5">The sequence shown here is derived from an EMBL/GenBank/DDBJ whole genome shotgun (WGS) entry which is preliminary data.</text>
</comment>
<gene>
    <name evidence="5" type="ORF">B0O44_106289</name>
</gene>
<keyword evidence="2" id="KW-0472">Membrane</keyword>
<evidence type="ECO:0000256" key="3">
    <source>
        <dbReference type="ARBA" id="ARBA00023237"/>
    </source>
</evidence>
<proteinExistence type="predicted"/>
<keyword evidence="3" id="KW-0998">Cell outer membrane</keyword>
<evidence type="ECO:0000256" key="2">
    <source>
        <dbReference type="ARBA" id="ARBA00023136"/>
    </source>
</evidence>
<dbReference type="Gene3D" id="1.25.40.10">
    <property type="entry name" value="Tetratricopeptide repeat domain"/>
    <property type="match status" value="1"/>
</dbReference>
<dbReference type="Pfam" id="PF13525">
    <property type="entry name" value="YfiO"/>
    <property type="match status" value="1"/>
</dbReference>
<evidence type="ECO:0000313" key="5">
    <source>
        <dbReference type="EMBL" id="PYF72634.1"/>
    </source>
</evidence>
<feature type="domain" description="Outer membrane lipoprotein BamD-like" evidence="4">
    <location>
        <begin position="36"/>
        <end position="211"/>
    </location>
</feature>
<dbReference type="InterPro" id="IPR017689">
    <property type="entry name" value="BamD"/>
</dbReference>
<dbReference type="NCBIfam" id="TIGR03302">
    <property type="entry name" value="OM_YfiO"/>
    <property type="match status" value="1"/>
</dbReference>
<sequence length="310" mass="36304">MFKIKHVFILSFTVIALSIAGCKSRFEKIRLSNDVAKKYQEAMRLYNKKDYSKALILFEDLSQKYRGREGAEELNYHYALTLYYLKDYTTARFQFKYFADTYPTSKYAEECRYMGAYCYYLDSPEYPLDQENTYKAIDALQLFINLYPKSERVAQASQYITDLRAKLEKKAFEGAKMYYEMGGYDISNYKAAVIALKNAQIDFPDIKYAEEMDMLIVKSQYLYAKNSLEYRQEDRFNEAIGYANEFLDSHPDSKFVKQVKDLKSDSESGIVRAKSLISLQEQQFAKYKATLEKEGRKDTSNTNTIKKPIK</sequence>
<dbReference type="PROSITE" id="PS51257">
    <property type="entry name" value="PROKAR_LIPOPROTEIN"/>
    <property type="match status" value="1"/>
</dbReference>
<dbReference type="RefSeq" id="WP_110833598.1">
    <property type="nucleotide sequence ID" value="NZ_QKLU01000006.1"/>
</dbReference>
<name>A0A318UHR8_9SPHI</name>
<dbReference type="SUPFAM" id="SSF48452">
    <property type="entry name" value="TPR-like"/>
    <property type="match status" value="1"/>
</dbReference>
<dbReference type="EMBL" id="QKLU01000006">
    <property type="protein sequence ID" value="PYF72634.1"/>
    <property type="molecule type" value="Genomic_DNA"/>
</dbReference>